<dbReference type="InterPro" id="IPR027392">
    <property type="entry name" value="TF_Znf"/>
</dbReference>
<proteinExistence type="predicted"/>
<dbReference type="RefSeq" id="WP_219797351.1">
    <property type="nucleotide sequence ID" value="NZ_CP080095.1"/>
</dbReference>
<dbReference type="EMBL" id="CP080095">
    <property type="protein sequence ID" value="QYD67967.1"/>
    <property type="molecule type" value="Genomic_DNA"/>
</dbReference>
<evidence type="ECO:0000313" key="3">
    <source>
        <dbReference type="EMBL" id="QYD67967.1"/>
    </source>
</evidence>
<reference evidence="3 4" key="1">
    <citation type="submission" date="2021-07" db="EMBL/GenBank/DDBJ databases">
        <title>Paraburkholderia edwinii protects Aspergillus sp. from phenazines by acting as a toxin sponge.</title>
        <authorList>
            <person name="Dahlstrom K.M."/>
            <person name="Newman D.K."/>
        </authorList>
    </citation>
    <scope>NUCLEOTIDE SEQUENCE [LARGE SCALE GENOMIC DNA]</scope>
    <source>
        <strain evidence="3 4">Pe01</strain>
    </source>
</reference>
<feature type="domain" description="Transcription factor zinc-finger" evidence="2">
    <location>
        <begin position="2"/>
        <end position="42"/>
    </location>
</feature>
<keyword evidence="4" id="KW-1185">Reference proteome</keyword>
<evidence type="ECO:0000256" key="1">
    <source>
        <dbReference type="SAM" id="MobiDB-lite"/>
    </source>
</evidence>
<accession>A0ABX8UGE7</accession>
<name>A0ABX8UGE7_9BURK</name>
<protein>
    <submittedName>
        <fullName evidence="3">Zf-TFIIB domain-containing protein</fullName>
    </submittedName>
</protein>
<evidence type="ECO:0000259" key="2">
    <source>
        <dbReference type="Pfam" id="PF13453"/>
    </source>
</evidence>
<feature type="compositionally biased region" description="Basic and acidic residues" evidence="1">
    <location>
        <begin position="68"/>
        <end position="88"/>
    </location>
</feature>
<sequence length="107" mass="12736">MKCPVCKTPNLLMTERQSIEIDYCPSCRGVWLDRGELDKLVAQVETTPARGDDRQNAAAHDHHRARPHHDSDRRYDDRHRDDYRHDSRYGQSGYRKKRSLFDMFDFD</sequence>
<dbReference type="Proteomes" id="UP000826462">
    <property type="component" value="Chromosome 1"/>
</dbReference>
<gene>
    <name evidence="3" type="ORF">KZJ38_16920</name>
</gene>
<evidence type="ECO:0000313" key="4">
    <source>
        <dbReference type="Proteomes" id="UP000826462"/>
    </source>
</evidence>
<organism evidence="3 4">
    <name type="scientific">Paraburkholderia edwinii</name>
    <dbReference type="NCBI Taxonomy" id="2861782"/>
    <lineage>
        <taxon>Bacteria</taxon>
        <taxon>Pseudomonadati</taxon>
        <taxon>Pseudomonadota</taxon>
        <taxon>Betaproteobacteria</taxon>
        <taxon>Burkholderiales</taxon>
        <taxon>Burkholderiaceae</taxon>
        <taxon>Paraburkholderia</taxon>
    </lineage>
</organism>
<feature type="region of interest" description="Disordered" evidence="1">
    <location>
        <begin position="45"/>
        <end position="91"/>
    </location>
</feature>
<dbReference type="Pfam" id="PF13453">
    <property type="entry name" value="Zn_ribbon_TFIIB"/>
    <property type="match status" value="1"/>
</dbReference>